<dbReference type="PROSITE" id="PS51257">
    <property type="entry name" value="PROKAR_LIPOPROTEIN"/>
    <property type="match status" value="1"/>
</dbReference>
<feature type="region of interest" description="Disordered" evidence="1">
    <location>
        <begin position="25"/>
        <end position="88"/>
    </location>
</feature>
<feature type="compositionally biased region" description="Basic and acidic residues" evidence="1">
    <location>
        <begin position="49"/>
        <end position="72"/>
    </location>
</feature>
<dbReference type="PROSITE" id="PS50914">
    <property type="entry name" value="BON"/>
    <property type="match status" value="1"/>
</dbReference>
<feature type="chain" id="PRO_5015973574" description="BON domain-containing protein" evidence="2">
    <location>
        <begin position="21"/>
        <end position="152"/>
    </location>
</feature>
<evidence type="ECO:0000256" key="1">
    <source>
        <dbReference type="SAM" id="MobiDB-lite"/>
    </source>
</evidence>
<evidence type="ECO:0000313" key="5">
    <source>
        <dbReference type="Proteomes" id="UP000249467"/>
    </source>
</evidence>
<feature type="domain" description="BON" evidence="3">
    <location>
        <begin position="83"/>
        <end position="149"/>
    </location>
</feature>
<dbReference type="AlphaFoldDB" id="A0A2W4VZY5"/>
<evidence type="ECO:0000259" key="3">
    <source>
        <dbReference type="PROSITE" id="PS50914"/>
    </source>
</evidence>
<reference evidence="4 5" key="1">
    <citation type="submission" date="2018-04" db="EMBL/GenBank/DDBJ databases">
        <authorList>
            <person name="Go L.Y."/>
            <person name="Mitchell J.A."/>
        </authorList>
    </citation>
    <scope>NUCLEOTIDE SEQUENCE [LARGE SCALE GENOMIC DNA]</scope>
    <source>
        <strain evidence="4">ULC066bin1</strain>
    </source>
</reference>
<dbReference type="Pfam" id="PF04972">
    <property type="entry name" value="BON"/>
    <property type="match status" value="1"/>
</dbReference>
<organism evidence="4 5">
    <name type="scientific">Pseudanabaena frigida</name>
    <dbReference type="NCBI Taxonomy" id="945775"/>
    <lineage>
        <taxon>Bacteria</taxon>
        <taxon>Bacillati</taxon>
        <taxon>Cyanobacteriota</taxon>
        <taxon>Cyanophyceae</taxon>
        <taxon>Pseudanabaenales</taxon>
        <taxon>Pseudanabaenaceae</taxon>
        <taxon>Pseudanabaena</taxon>
    </lineage>
</organism>
<proteinExistence type="predicted"/>
<protein>
    <recommendedName>
        <fullName evidence="3">BON domain-containing protein</fullName>
    </recommendedName>
</protein>
<evidence type="ECO:0000256" key="2">
    <source>
        <dbReference type="SAM" id="SignalP"/>
    </source>
</evidence>
<accession>A0A2W4VZY5</accession>
<dbReference type="InterPro" id="IPR007055">
    <property type="entry name" value="BON_dom"/>
</dbReference>
<dbReference type="Gene3D" id="3.30.1340.30">
    <property type="match status" value="1"/>
</dbReference>
<gene>
    <name evidence="4" type="ORF">DCF19_16140</name>
</gene>
<dbReference type="Proteomes" id="UP000249467">
    <property type="component" value="Unassembled WGS sequence"/>
</dbReference>
<sequence length="152" mass="16039">MNRKVVSSFLIGFLVVTVGACTDARTSADAPNSTDQKAQTPMAQSTEPAKTDAQSDTRAKQLDADIRAKEQRNNAMGNPQNRNDNDLASEVRSKLEANIPGGNLTVASKDAVVTVAGTVSNLDQLSKIQKLAMEIKGVKSVTIKAAVASKPN</sequence>
<name>A0A2W4VZY5_9CYAN</name>
<comment type="caution">
    <text evidence="4">The sequence shown here is derived from an EMBL/GenBank/DDBJ whole genome shotgun (WGS) entry which is preliminary data.</text>
</comment>
<feature type="compositionally biased region" description="Polar residues" evidence="1">
    <location>
        <begin position="73"/>
        <end position="82"/>
    </location>
</feature>
<feature type="signal peptide" evidence="2">
    <location>
        <begin position="1"/>
        <end position="20"/>
    </location>
</feature>
<evidence type="ECO:0000313" key="4">
    <source>
        <dbReference type="EMBL" id="PZO38453.1"/>
    </source>
</evidence>
<reference evidence="4 5" key="2">
    <citation type="submission" date="2018-06" db="EMBL/GenBank/DDBJ databases">
        <title>Metagenomic assembly of (sub)arctic Cyanobacteria and their associated microbiome from non-axenic cultures.</title>
        <authorList>
            <person name="Baurain D."/>
        </authorList>
    </citation>
    <scope>NUCLEOTIDE SEQUENCE [LARGE SCALE GENOMIC DNA]</scope>
    <source>
        <strain evidence="4">ULC066bin1</strain>
    </source>
</reference>
<keyword evidence="2" id="KW-0732">Signal</keyword>
<feature type="compositionally biased region" description="Polar residues" evidence="1">
    <location>
        <begin position="29"/>
        <end position="48"/>
    </location>
</feature>
<dbReference type="EMBL" id="QBML01000023">
    <property type="protein sequence ID" value="PZO38453.1"/>
    <property type="molecule type" value="Genomic_DNA"/>
</dbReference>